<name>A0A3Q9IX18_9MICO</name>
<dbReference type="EMBL" id="CP031423">
    <property type="protein sequence ID" value="AZS36274.1"/>
    <property type="molecule type" value="Genomic_DNA"/>
</dbReference>
<reference evidence="2 3" key="1">
    <citation type="submission" date="2018-08" db="EMBL/GenBank/DDBJ databases">
        <title>Microbacterium lemovicicum sp. nov., a bacterium isolated from a natural uranium-rich soil.</title>
        <authorList>
            <person name="ORTET P."/>
        </authorList>
    </citation>
    <scope>NUCLEOTIDE SEQUENCE [LARGE SCALE GENOMIC DNA]</scope>
    <source>
        <strain evidence="2 3">Viu22</strain>
    </source>
</reference>
<dbReference type="Gene3D" id="3.40.50.1820">
    <property type="entry name" value="alpha/beta hydrolase"/>
    <property type="match status" value="1"/>
</dbReference>
<evidence type="ECO:0000313" key="3">
    <source>
        <dbReference type="Proteomes" id="UP000276888"/>
    </source>
</evidence>
<dbReference type="OrthoDB" id="63034at2"/>
<dbReference type="GO" id="GO:0052689">
    <property type="term" value="F:carboxylic ester hydrolase activity"/>
    <property type="evidence" value="ECO:0007669"/>
    <property type="project" value="TreeGrafter"/>
</dbReference>
<sequence>MMDCLPATGAEPPLSWAIGIALIVAGAAALIWTAHRRKNDDRRQATIGARTALTTLLVLAIGVNGVFVAAPHAAADDGCPAASPSPTPSPTSTVSAPVIGADQDVVFDSGGVPTFGSYRGPSDPSQPVAAAVIIGGTGAIDRNGNAATLATDAYSWIADLLSAQGIASLRYDKLGTGQTGLGPYAADPSQMLPLSYERLRIQPARDALSFLAVQPGVDPSRLIIVGHSEGGAVAITIAGDLRGAPAPAALALVEPAYTRILEILSQQFTSQMDAAAAAGAMTTGDAQTLTEWMTRGVQEIRTGTPPYPEPEPAPLPDATDFTATIQSIIASNIYGSDPAAMVVTHADRTLYGQGYDAIDPAEIAPRIGVPTFITCGTKDFNTPCGDGSQGSGVIALKDAFSPGIARFVQLPDTVHILRDVGDADVPDMADQLTYPFSAHLSDEFTVFLEPFRTPRAP</sequence>
<dbReference type="Proteomes" id="UP000276888">
    <property type="component" value="Chromosome"/>
</dbReference>
<keyword evidence="1" id="KW-1133">Transmembrane helix</keyword>
<dbReference type="AlphaFoldDB" id="A0A3Q9IX18"/>
<gene>
    <name evidence="2" type="ORF">CVS47_00875</name>
</gene>
<proteinExistence type="predicted"/>
<dbReference type="PANTHER" id="PTHR43265:SF1">
    <property type="entry name" value="ESTERASE ESTD"/>
    <property type="match status" value="1"/>
</dbReference>
<dbReference type="RefSeq" id="WP_127094989.1">
    <property type="nucleotide sequence ID" value="NZ_CP031423.1"/>
</dbReference>
<evidence type="ECO:0000313" key="2">
    <source>
        <dbReference type="EMBL" id="AZS36274.1"/>
    </source>
</evidence>
<keyword evidence="1" id="KW-0472">Membrane</keyword>
<organism evidence="2 3">
    <name type="scientific">Microbacterium lemovicicum</name>
    <dbReference type="NCBI Taxonomy" id="1072463"/>
    <lineage>
        <taxon>Bacteria</taxon>
        <taxon>Bacillati</taxon>
        <taxon>Actinomycetota</taxon>
        <taxon>Actinomycetes</taxon>
        <taxon>Micrococcales</taxon>
        <taxon>Microbacteriaceae</taxon>
        <taxon>Microbacterium</taxon>
    </lineage>
</organism>
<dbReference type="KEGG" id="mlv:CVS47_00875"/>
<feature type="transmembrane region" description="Helical" evidence="1">
    <location>
        <begin position="16"/>
        <end position="35"/>
    </location>
</feature>
<dbReference type="PANTHER" id="PTHR43265">
    <property type="entry name" value="ESTERASE ESTD"/>
    <property type="match status" value="1"/>
</dbReference>
<dbReference type="InterPro" id="IPR029058">
    <property type="entry name" value="AB_hydrolase_fold"/>
</dbReference>
<dbReference type="InterPro" id="IPR053145">
    <property type="entry name" value="AB_hydrolase_Est10"/>
</dbReference>
<evidence type="ECO:0000256" key="1">
    <source>
        <dbReference type="SAM" id="Phobius"/>
    </source>
</evidence>
<feature type="transmembrane region" description="Helical" evidence="1">
    <location>
        <begin position="47"/>
        <end position="70"/>
    </location>
</feature>
<keyword evidence="3" id="KW-1185">Reference proteome</keyword>
<dbReference type="SUPFAM" id="SSF53474">
    <property type="entry name" value="alpha/beta-Hydrolases"/>
    <property type="match status" value="1"/>
</dbReference>
<protein>
    <submittedName>
        <fullName evidence="2">Uncharacterized protein</fullName>
    </submittedName>
</protein>
<accession>A0A3Q9IX18</accession>
<keyword evidence="1" id="KW-0812">Transmembrane</keyword>